<gene>
    <name evidence="1" type="ORF">ACFQZM_45460</name>
</gene>
<evidence type="ECO:0000313" key="1">
    <source>
        <dbReference type="EMBL" id="MFD0691806.1"/>
    </source>
</evidence>
<protein>
    <submittedName>
        <fullName evidence="1">Uncharacterized protein</fullName>
    </submittedName>
</protein>
<accession>A0ABW2XZR9</accession>
<dbReference type="EMBL" id="JBHTGP010000033">
    <property type="protein sequence ID" value="MFD0691806.1"/>
    <property type="molecule type" value="Genomic_DNA"/>
</dbReference>
<name>A0ABW2XZR9_9ACTN</name>
<proteinExistence type="predicted"/>
<keyword evidence="2" id="KW-1185">Reference proteome</keyword>
<reference evidence="2" key="1">
    <citation type="journal article" date="2019" name="Int. J. Syst. Evol. Microbiol.">
        <title>The Global Catalogue of Microorganisms (GCM) 10K type strain sequencing project: providing services to taxonomists for standard genome sequencing and annotation.</title>
        <authorList>
            <consortium name="The Broad Institute Genomics Platform"/>
            <consortium name="The Broad Institute Genome Sequencing Center for Infectious Disease"/>
            <person name="Wu L."/>
            <person name="Ma J."/>
        </authorList>
    </citation>
    <scope>NUCLEOTIDE SEQUENCE [LARGE SCALE GENOMIC DNA]</scope>
    <source>
        <strain evidence="2">JCM 9371</strain>
    </source>
</reference>
<sequence length="120" mass="13264">MTSQVNRCTVTTGFFVLGRCGRAAVAACGQCGRPVCAEHATGALCPECALAQGYAPQDPHDPAWVRGYRRRHYERSSQTYNDAYWYSSFDEYDRGAFNPGDEYSYGGGDFDDDGMDFVDS</sequence>
<evidence type="ECO:0000313" key="2">
    <source>
        <dbReference type="Proteomes" id="UP001597063"/>
    </source>
</evidence>
<comment type="caution">
    <text evidence="1">The sequence shown here is derived from an EMBL/GenBank/DDBJ whole genome shotgun (WGS) entry which is preliminary data.</text>
</comment>
<dbReference type="Proteomes" id="UP001597063">
    <property type="component" value="Unassembled WGS sequence"/>
</dbReference>
<dbReference type="RefSeq" id="WP_242618979.1">
    <property type="nucleotide sequence ID" value="NZ_CAACUY010000011.1"/>
</dbReference>
<organism evidence="1 2">
    <name type="scientific">Actinomadura fibrosa</name>
    <dbReference type="NCBI Taxonomy" id="111802"/>
    <lineage>
        <taxon>Bacteria</taxon>
        <taxon>Bacillati</taxon>
        <taxon>Actinomycetota</taxon>
        <taxon>Actinomycetes</taxon>
        <taxon>Streptosporangiales</taxon>
        <taxon>Thermomonosporaceae</taxon>
        <taxon>Actinomadura</taxon>
    </lineage>
</organism>